<dbReference type="EMBL" id="PVNK01000013">
    <property type="protein sequence ID" value="PRQ05430.1"/>
    <property type="molecule type" value="Genomic_DNA"/>
</dbReference>
<proteinExistence type="predicted"/>
<feature type="region of interest" description="Disordered" evidence="1">
    <location>
        <begin position="717"/>
        <end position="754"/>
    </location>
</feature>
<dbReference type="InterPro" id="IPR024038">
    <property type="entry name" value="MYXO-CTERM"/>
</dbReference>
<dbReference type="SUPFAM" id="SSF55486">
    <property type="entry name" value="Metalloproteases ('zincins'), catalytic domain"/>
    <property type="match status" value="1"/>
</dbReference>
<evidence type="ECO:0000256" key="1">
    <source>
        <dbReference type="SAM" id="MobiDB-lite"/>
    </source>
</evidence>
<reference evidence="2 3" key="1">
    <citation type="submission" date="2018-03" db="EMBL/GenBank/DDBJ databases">
        <title>Draft Genome Sequences of the Obligatory Marine Myxobacteria Enhygromyxa salina SWB005.</title>
        <authorList>
            <person name="Poehlein A."/>
            <person name="Moghaddam J.A."/>
            <person name="Harms H."/>
            <person name="Alanjari M."/>
            <person name="Koenig G.M."/>
            <person name="Daniel R."/>
            <person name="Schaeberle T.F."/>
        </authorList>
    </citation>
    <scope>NUCLEOTIDE SEQUENCE [LARGE SCALE GENOMIC DNA]</scope>
    <source>
        <strain evidence="2 3">SWB005</strain>
    </source>
</reference>
<dbReference type="Proteomes" id="UP000237968">
    <property type="component" value="Unassembled WGS sequence"/>
</dbReference>
<sequence>MKELERGGSGKWSVRALGLLGLLGLGVWASPAHAGEPRLDQLAAERGIAAGELELGRQVAVPAGSTRRQVSAERRSLELHGIPLRGAFETTWTASDGSARVVASRYPAADAQLRPDQRRVELDDARAALAPRLRPDQLRRATQLDGELVYLLVFDRPILTWEFTLPLSMSPTPSRERVWVSAGTGRVLDTVELVDLDNQAEVYEINPQHTPVPSTVTLDNIDLDQQPWAEDTALDGVYLTGSRVRVFNCIDAPDGPYAPWRDDEAETPECYPTQQVVADAEGDFFVPLPDVSLIADNRDPRDLYAELSMYWHAEKFFSFMATLGVETFPCELSNMVANFHWLDPAPAYPELDFGPYNNAYYSGACDIEDGPTMLFGQGSSVDFAFDGDVVYHELGHGIVAELTPEGLRRYRAREDGVLRDARSINEAIADYHSLMITERPELAEYVGFYWAELGRGWIRNAENELQCPRDMTGEEHYDSEPVSAALWAARRRIGSKLDPVVLGMLPLLASDASIEEAAAGLLAVAAAERDAGVWTEGDYEQLERALAGRNLIDCERVVDDPTSLDDPRRLYLRPTGNYVSPFWPGPVQYRQRIPAGSDNLLITFEVSAAGNSAGQPVSHDVDVEVLAKRSSVSEDASIAFSYELGALGHADEEKGDIDETWEVSGDWDEIYTPTTLSEARRQVLIRGLEPGEVVHVSFVNLDRDEAVIRELQFASVPTEELDQGSPSSEPEPELDDDGSSCACTTEPTGGSGGLAAGLLMLLALGPVRSRRRSRPR</sequence>
<gene>
    <name evidence="2" type="ORF">ENSA5_02500</name>
</gene>
<evidence type="ECO:0008006" key="4">
    <source>
        <dbReference type="Google" id="ProtNLM"/>
    </source>
</evidence>
<protein>
    <recommendedName>
        <fullName evidence="4">Peptidase M4 domain-containing protein</fullName>
    </recommendedName>
</protein>
<keyword evidence="3" id="KW-1185">Reference proteome</keyword>
<evidence type="ECO:0000313" key="3">
    <source>
        <dbReference type="Proteomes" id="UP000237968"/>
    </source>
</evidence>
<dbReference type="NCBIfam" id="TIGR03901">
    <property type="entry name" value="MYXO-CTERM"/>
    <property type="match status" value="1"/>
</dbReference>
<comment type="caution">
    <text evidence="2">The sequence shown here is derived from an EMBL/GenBank/DDBJ whole genome shotgun (WGS) entry which is preliminary data.</text>
</comment>
<dbReference type="Gene3D" id="3.10.170.10">
    <property type="match status" value="1"/>
</dbReference>
<evidence type="ECO:0000313" key="2">
    <source>
        <dbReference type="EMBL" id="PRQ05430.1"/>
    </source>
</evidence>
<organism evidence="2 3">
    <name type="scientific">Enhygromyxa salina</name>
    <dbReference type="NCBI Taxonomy" id="215803"/>
    <lineage>
        <taxon>Bacteria</taxon>
        <taxon>Pseudomonadati</taxon>
        <taxon>Myxococcota</taxon>
        <taxon>Polyangia</taxon>
        <taxon>Nannocystales</taxon>
        <taxon>Nannocystaceae</taxon>
        <taxon>Enhygromyxa</taxon>
    </lineage>
</organism>
<accession>A0A2S9YK29</accession>
<name>A0A2S9YK29_9BACT</name>
<dbReference type="AlphaFoldDB" id="A0A2S9YK29"/>